<dbReference type="Proteomes" id="UP000308917">
    <property type="component" value="Unassembled WGS sequence"/>
</dbReference>
<dbReference type="SUPFAM" id="SSF55136">
    <property type="entry name" value="Probable bacterial effector-binding domain"/>
    <property type="match status" value="1"/>
</dbReference>
<accession>A0A4S8EZ80</accession>
<dbReference type="EMBL" id="STFG01000012">
    <property type="protein sequence ID" value="THT99936.1"/>
    <property type="molecule type" value="Genomic_DNA"/>
</dbReference>
<sequence>MGRRCSSANTKCGGVQSANGQIASTVGAVFHWRNGGTYPQKDARRTGFGLYHDYASNELGLYSVVAGVAVHAPDPSMASVQVAAGPYLVFTGQGPMPQTVVQTWGRVWAYFQGDVPHQRAFTTDFEAYSGTDSVAIYIAVKEK</sequence>
<evidence type="ECO:0000313" key="2">
    <source>
        <dbReference type="EMBL" id="THT99936.1"/>
    </source>
</evidence>
<evidence type="ECO:0000259" key="1">
    <source>
        <dbReference type="SMART" id="SM00871"/>
    </source>
</evidence>
<dbReference type="AlphaFoldDB" id="A0A4S8EZ80"/>
<keyword evidence="3" id="KW-1185">Reference proteome</keyword>
<dbReference type="InterPro" id="IPR053182">
    <property type="entry name" value="YobU-like_regulator"/>
</dbReference>
<feature type="domain" description="AraC effector-binding" evidence="1">
    <location>
        <begin position="1"/>
        <end position="141"/>
    </location>
</feature>
<dbReference type="InterPro" id="IPR010499">
    <property type="entry name" value="AraC_E-bd"/>
</dbReference>
<dbReference type="InterPro" id="IPR029441">
    <property type="entry name" value="Cass2"/>
</dbReference>
<proteinExistence type="predicted"/>
<dbReference type="SMART" id="SM00871">
    <property type="entry name" value="AraC_E_bind"/>
    <property type="match status" value="1"/>
</dbReference>
<protein>
    <recommendedName>
        <fullName evidence="1">AraC effector-binding domain-containing protein</fullName>
    </recommendedName>
</protein>
<name>A0A4S8EZ80_9BURK</name>
<dbReference type="Pfam" id="PF14526">
    <property type="entry name" value="Cass2"/>
    <property type="match status" value="1"/>
</dbReference>
<dbReference type="PANTHER" id="PTHR36444:SF2">
    <property type="entry name" value="TRANSCRIPTIONAL REGULATOR PROTEIN YOBU-RELATED"/>
    <property type="match status" value="1"/>
</dbReference>
<dbReference type="PANTHER" id="PTHR36444">
    <property type="entry name" value="TRANSCRIPTIONAL REGULATOR PROTEIN YOBU-RELATED"/>
    <property type="match status" value="1"/>
</dbReference>
<gene>
    <name evidence="2" type="ORF">E9531_11435</name>
</gene>
<dbReference type="InterPro" id="IPR011256">
    <property type="entry name" value="Reg_factor_effector_dom_sf"/>
</dbReference>
<organism evidence="2 3">
    <name type="scientific">Lampropedia puyangensis</name>
    <dbReference type="NCBI Taxonomy" id="1330072"/>
    <lineage>
        <taxon>Bacteria</taxon>
        <taxon>Pseudomonadati</taxon>
        <taxon>Pseudomonadota</taxon>
        <taxon>Betaproteobacteria</taxon>
        <taxon>Burkholderiales</taxon>
        <taxon>Comamonadaceae</taxon>
        <taxon>Lampropedia</taxon>
    </lineage>
</organism>
<evidence type="ECO:0000313" key="3">
    <source>
        <dbReference type="Proteomes" id="UP000308917"/>
    </source>
</evidence>
<reference evidence="2 3" key="1">
    <citation type="journal article" date="2015" name="Antonie Van Leeuwenhoek">
        <title>Lampropedia puyangensis sp. nov., isolated from symptomatic bark of Populus ? euramericana canker and emended description of Lampropedia hyalina (Ehrenberg 1832) Lee et al. 2004.</title>
        <authorList>
            <person name="Li Y."/>
            <person name="Wang T."/>
            <person name="Piao C.G."/>
            <person name="Wang L.F."/>
            <person name="Tian G.Z."/>
            <person name="Zhu T.H."/>
            <person name="Guo M.W."/>
        </authorList>
    </citation>
    <scope>NUCLEOTIDE SEQUENCE [LARGE SCALE GENOMIC DNA]</scope>
    <source>
        <strain evidence="2 3">2-bin</strain>
    </source>
</reference>
<dbReference type="RefSeq" id="WP_136573898.1">
    <property type="nucleotide sequence ID" value="NZ_STFG01000012.1"/>
</dbReference>
<dbReference type="Gene3D" id="3.20.80.10">
    <property type="entry name" value="Regulatory factor, effector binding domain"/>
    <property type="match status" value="1"/>
</dbReference>
<comment type="caution">
    <text evidence="2">The sequence shown here is derived from an EMBL/GenBank/DDBJ whole genome shotgun (WGS) entry which is preliminary data.</text>
</comment>